<sequence>MWLDHREVAFGSILDSGLVLSRLHLYTPQSPELCNLEGARWEMVRLSGVLGESWHTVVTSPLKADPVSERYSFKPQTNAGLSAKFDFQNEFSNEMKETANYVNSPTGGNYANSAAPHDFTT</sequence>
<dbReference type="EMBL" id="CP092870">
    <property type="protein sequence ID" value="UYV70879.1"/>
    <property type="molecule type" value="Genomic_DNA"/>
</dbReference>
<evidence type="ECO:0000313" key="2">
    <source>
        <dbReference type="Proteomes" id="UP001235939"/>
    </source>
</evidence>
<accession>A0ABY6KQB9</accession>
<evidence type="ECO:0000313" key="1">
    <source>
        <dbReference type="EMBL" id="UYV70879.1"/>
    </source>
</evidence>
<proteinExistence type="predicted"/>
<keyword evidence="2" id="KW-1185">Reference proteome</keyword>
<reference evidence="1 2" key="1">
    <citation type="submission" date="2022-01" db="EMBL/GenBank/DDBJ databases">
        <title>A chromosomal length assembly of Cordylochernes scorpioides.</title>
        <authorList>
            <person name="Zeh D."/>
            <person name="Zeh J."/>
        </authorList>
    </citation>
    <scope>NUCLEOTIDE SEQUENCE [LARGE SCALE GENOMIC DNA]</scope>
    <source>
        <strain evidence="1">IN4F17</strain>
        <tissue evidence="1">Whole Body</tissue>
    </source>
</reference>
<name>A0ABY6KQB9_9ARAC</name>
<protein>
    <submittedName>
        <fullName evidence="1">Uncharacterized protein</fullName>
    </submittedName>
</protein>
<dbReference type="Proteomes" id="UP001235939">
    <property type="component" value="Chromosome 08"/>
</dbReference>
<gene>
    <name evidence="1" type="ORF">LAZ67_8000966</name>
</gene>
<organism evidence="1 2">
    <name type="scientific">Cordylochernes scorpioides</name>
    <dbReference type="NCBI Taxonomy" id="51811"/>
    <lineage>
        <taxon>Eukaryota</taxon>
        <taxon>Metazoa</taxon>
        <taxon>Ecdysozoa</taxon>
        <taxon>Arthropoda</taxon>
        <taxon>Chelicerata</taxon>
        <taxon>Arachnida</taxon>
        <taxon>Pseudoscorpiones</taxon>
        <taxon>Cheliferoidea</taxon>
        <taxon>Chernetidae</taxon>
        <taxon>Cordylochernes</taxon>
    </lineage>
</organism>